<evidence type="ECO:0000313" key="3">
    <source>
        <dbReference type="EMBL" id="DBA01223.1"/>
    </source>
</evidence>
<evidence type="ECO:0000256" key="2">
    <source>
        <dbReference type="SAM" id="Phobius"/>
    </source>
</evidence>
<accession>A0AAV2Z2M2</accession>
<reference evidence="3" key="1">
    <citation type="submission" date="2022-11" db="EMBL/GenBank/DDBJ databases">
        <authorList>
            <person name="Morgan W.R."/>
            <person name="Tartar A."/>
        </authorList>
    </citation>
    <scope>NUCLEOTIDE SEQUENCE</scope>
    <source>
        <strain evidence="3">ARSEF 373</strain>
    </source>
</reference>
<sequence length="848" mass="93294">MNVVLEDHHTIVSLTLWSGRYTALVLLGLSVAIAYGAFSLEGVVLESNILDEVGSSKNADDRVESFNAVTGALTFTFTKIFEFYAETFVFPSMLTYLLNCSLFPGDQPQRVRSHVKEGVLFWSFKALLILFNIGTASLYVGQRRGQVEHNVVAQDLYLSNSSLATPIRPSNTSANSMVDLQNTILRAAVREYTAPFELLDRCQGNGEDTMYRSEWNDVDSTSVTYGFPLNEWNSWLLPRGVKAATNITLRVGDFHSKKGKFNKAADELSLNIKLAYDLFLQGKLQFERAVSDMDLSLAYPCGEVDGRWGTTGGSIAVLRPNATTTPAPVRSAAASNTSERKLQMRRTQSSTAGAEADTLAPETSTSSSSSTSGDVTFLYGDDKYNEELFPDGKRKCRGARTSLHLLENVTSPSMQTLEHLVETITTGINFTTPTNVDDITIGFHRFEVSQHIGIATMTIDFPLIGDYRPYGDGLSTRDFFPYECGAESCVFTSTNVKSFFRRELLLTRFMTDCNVKDLKYSPDYSNYLPTGCKPQDNATFLYGLGTYVRGDSLEIGSANLASLKNPQTYVSLSFGRLVWTPTDLDKTFDVQCGGSGCRGLDVPLQDGATRKVLLVGDKSLPTEHATSNATTPLRLLALNTAQVPLKSNQSVIAMQQWNYINTANIPAVDLVSRRDEATWTTDTCNPLVDSYVAHLEANRFIMEKPLQPMLTASLFYLLQNGIVLDIDTTSPASQKGGKPRLQIAGAQEEKVISFSIPSLSAGVTLSGCGLMCLLAAAVIAFPLARVKLAPHTTPAAEYVRILTDDLYPDTVHHKRLRFDNGDALPMNDYVVDGIILRAERDHSKRIFL</sequence>
<feature type="region of interest" description="Disordered" evidence="1">
    <location>
        <begin position="319"/>
        <end position="372"/>
    </location>
</feature>
<keyword evidence="2" id="KW-1133">Transmembrane helix</keyword>
<feature type="compositionally biased region" description="Low complexity" evidence="1">
    <location>
        <begin position="363"/>
        <end position="372"/>
    </location>
</feature>
<keyword evidence="4" id="KW-1185">Reference proteome</keyword>
<feature type="transmembrane region" description="Helical" evidence="2">
    <location>
        <begin position="759"/>
        <end position="781"/>
    </location>
</feature>
<name>A0AAV2Z2M2_9STRA</name>
<keyword evidence="2" id="KW-0812">Transmembrane</keyword>
<dbReference type="AlphaFoldDB" id="A0AAV2Z2M2"/>
<comment type="caution">
    <text evidence="3">The sequence shown here is derived from an EMBL/GenBank/DDBJ whole genome shotgun (WGS) entry which is preliminary data.</text>
</comment>
<feature type="transmembrane region" description="Helical" evidence="2">
    <location>
        <begin position="119"/>
        <end position="140"/>
    </location>
</feature>
<proteinExistence type="predicted"/>
<feature type="transmembrane region" description="Helical" evidence="2">
    <location>
        <begin position="20"/>
        <end position="38"/>
    </location>
</feature>
<gene>
    <name evidence="3" type="ORF">N0F65_010815</name>
</gene>
<keyword evidence="2" id="KW-0472">Membrane</keyword>
<reference evidence="3" key="2">
    <citation type="journal article" date="2023" name="Microbiol Resour">
        <title>Decontamination and Annotation of the Draft Genome Sequence of the Oomycete Lagenidium giganteum ARSEF 373.</title>
        <authorList>
            <person name="Morgan W.R."/>
            <person name="Tartar A."/>
        </authorList>
    </citation>
    <scope>NUCLEOTIDE SEQUENCE</scope>
    <source>
        <strain evidence="3">ARSEF 373</strain>
    </source>
</reference>
<dbReference type="EMBL" id="DAKRPA010000051">
    <property type="protein sequence ID" value="DBA01223.1"/>
    <property type="molecule type" value="Genomic_DNA"/>
</dbReference>
<protein>
    <submittedName>
        <fullName evidence="3">Uncharacterized protein</fullName>
    </submittedName>
</protein>
<organism evidence="3 4">
    <name type="scientific">Lagenidium giganteum</name>
    <dbReference type="NCBI Taxonomy" id="4803"/>
    <lineage>
        <taxon>Eukaryota</taxon>
        <taxon>Sar</taxon>
        <taxon>Stramenopiles</taxon>
        <taxon>Oomycota</taxon>
        <taxon>Peronosporomycetes</taxon>
        <taxon>Pythiales</taxon>
        <taxon>Pythiaceae</taxon>
    </lineage>
</organism>
<evidence type="ECO:0000313" key="4">
    <source>
        <dbReference type="Proteomes" id="UP001146120"/>
    </source>
</evidence>
<dbReference type="Proteomes" id="UP001146120">
    <property type="component" value="Unassembled WGS sequence"/>
</dbReference>
<evidence type="ECO:0000256" key="1">
    <source>
        <dbReference type="SAM" id="MobiDB-lite"/>
    </source>
</evidence>